<dbReference type="OrthoDB" id="337660at2759"/>
<evidence type="ECO:0000313" key="2">
    <source>
        <dbReference type="EMBL" id="KAJ1724935.1"/>
    </source>
</evidence>
<evidence type="ECO:0000256" key="1">
    <source>
        <dbReference type="RuleBase" id="RU000487"/>
    </source>
</evidence>
<gene>
    <name evidence="2" type="ORF">LPJ53_000861</name>
</gene>
<evidence type="ECO:0000313" key="3">
    <source>
        <dbReference type="Proteomes" id="UP001149813"/>
    </source>
</evidence>
<sequence>MHSSGNLGVLTGSSSSSAAASAGLRRPLGTLGASLLYSASAEEKVVLDIGSCTLRAGFSTDARPLYTGSSTLPPITSLSDAHLRLLLTDQLRSVYRKHLLLDAKTRKVAVVEGAMMPARVRELVAHVLLENMRVPVVTFYPAAVAALMTCGRTAGLVVDCGFRQAAVVPVYDCREMTPYSGATAVAGEMLVENVRRLVLRFGSFAPFEGQGSSVPVDEAMLDDSVVEFVARKMLYASPVAMPESLGSGARELGVGVVDAELAEWFESSRTAQHRSTRLTIDTASRGRGTLTFPSWIRERAAEVLLSGDGPQDLRGVVDVLVQTLARCPVDTRRALVQGILVVGGPADMPGLRLRLLHDVVARLRGNARWRGLANDAALAEQHVGGAVFAAAERPWVGVALAVSSRIGGVDVKHDSMV</sequence>
<dbReference type="Gene3D" id="3.90.640.10">
    <property type="entry name" value="Actin, Chain A, domain 4"/>
    <property type="match status" value="1"/>
</dbReference>
<comment type="similarity">
    <text evidence="1">Belongs to the actin family.</text>
</comment>
<dbReference type="InterPro" id="IPR043129">
    <property type="entry name" value="ATPase_NBD"/>
</dbReference>
<dbReference type="AlphaFoldDB" id="A0A9W7Y7P6"/>
<dbReference type="Pfam" id="PF00022">
    <property type="entry name" value="Actin"/>
    <property type="match status" value="2"/>
</dbReference>
<organism evidence="2 3">
    <name type="scientific">Coemansia erecta</name>
    <dbReference type="NCBI Taxonomy" id="147472"/>
    <lineage>
        <taxon>Eukaryota</taxon>
        <taxon>Fungi</taxon>
        <taxon>Fungi incertae sedis</taxon>
        <taxon>Zoopagomycota</taxon>
        <taxon>Kickxellomycotina</taxon>
        <taxon>Kickxellomycetes</taxon>
        <taxon>Kickxellales</taxon>
        <taxon>Kickxellaceae</taxon>
        <taxon>Coemansia</taxon>
    </lineage>
</organism>
<reference evidence="2" key="1">
    <citation type="submission" date="2022-07" db="EMBL/GenBank/DDBJ databases">
        <title>Phylogenomic reconstructions and comparative analyses of Kickxellomycotina fungi.</title>
        <authorList>
            <person name="Reynolds N.K."/>
            <person name="Stajich J.E."/>
            <person name="Barry K."/>
            <person name="Grigoriev I.V."/>
            <person name="Crous P."/>
            <person name="Smith M.E."/>
        </authorList>
    </citation>
    <scope>NUCLEOTIDE SEQUENCE</scope>
    <source>
        <strain evidence="2">NBRC 32514</strain>
    </source>
</reference>
<dbReference type="EMBL" id="JANBOJ010000017">
    <property type="protein sequence ID" value="KAJ1724935.1"/>
    <property type="molecule type" value="Genomic_DNA"/>
</dbReference>
<dbReference type="SUPFAM" id="SSF53067">
    <property type="entry name" value="Actin-like ATPase domain"/>
    <property type="match status" value="2"/>
</dbReference>
<dbReference type="Proteomes" id="UP001149813">
    <property type="component" value="Unassembled WGS sequence"/>
</dbReference>
<comment type="caution">
    <text evidence="2">The sequence shown here is derived from an EMBL/GenBank/DDBJ whole genome shotgun (WGS) entry which is preliminary data.</text>
</comment>
<dbReference type="PANTHER" id="PTHR11937">
    <property type="entry name" value="ACTIN"/>
    <property type="match status" value="1"/>
</dbReference>
<name>A0A9W7Y7P6_9FUNG</name>
<dbReference type="Gene3D" id="3.30.420.40">
    <property type="match status" value="2"/>
</dbReference>
<accession>A0A9W7Y7P6</accession>
<proteinExistence type="inferred from homology"/>
<evidence type="ECO:0008006" key="4">
    <source>
        <dbReference type="Google" id="ProtNLM"/>
    </source>
</evidence>
<keyword evidence="3" id="KW-1185">Reference proteome</keyword>
<dbReference type="InterPro" id="IPR004000">
    <property type="entry name" value="Actin"/>
</dbReference>
<dbReference type="SMART" id="SM00268">
    <property type="entry name" value="ACTIN"/>
    <property type="match status" value="1"/>
</dbReference>
<protein>
    <recommendedName>
        <fullName evidence="4">Actin-like ATPase domain-containing protein</fullName>
    </recommendedName>
</protein>